<dbReference type="EC" id="6.1.1.11" evidence="1"/>
<dbReference type="Pfam" id="PF00587">
    <property type="entry name" value="tRNA-synt_2b"/>
    <property type="match status" value="1"/>
</dbReference>
<dbReference type="AlphaFoldDB" id="A9BL26"/>
<proteinExistence type="predicted"/>
<keyword evidence="5" id="KW-0030">Aminoacyl-tRNA synthetase</keyword>
<keyword evidence="10" id="KW-0542">Nucleomorph</keyword>
<dbReference type="InterPro" id="IPR002314">
    <property type="entry name" value="aa-tRNA-synt_IIb"/>
</dbReference>
<dbReference type="RefSeq" id="XP_001712534.1">
    <property type="nucleotide sequence ID" value="XM_001712482.1"/>
</dbReference>
<evidence type="ECO:0000256" key="1">
    <source>
        <dbReference type="ARBA" id="ARBA00012840"/>
    </source>
</evidence>
<dbReference type="InterPro" id="IPR002317">
    <property type="entry name" value="Ser-tRNA-ligase_type_1"/>
</dbReference>
<dbReference type="GO" id="GO:0006434">
    <property type="term" value="P:seryl-tRNA aminoacylation"/>
    <property type="evidence" value="ECO:0007669"/>
    <property type="project" value="InterPro"/>
</dbReference>
<dbReference type="Gene3D" id="3.30.930.10">
    <property type="entry name" value="Bira Bifunctional Protein, Domain 2"/>
    <property type="match status" value="1"/>
</dbReference>
<protein>
    <recommendedName>
        <fullName evidence="1">serine--tRNA ligase</fullName>
        <ecNumber evidence="1">6.1.1.11</ecNumber>
    </recommendedName>
    <alternativeName>
        <fullName evidence="6">Seryl-tRNA synthetase</fullName>
    </alternativeName>
</protein>
<evidence type="ECO:0000256" key="5">
    <source>
        <dbReference type="ARBA" id="ARBA00023146"/>
    </source>
</evidence>
<keyword evidence="2" id="KW-0436">Ligase</keyword>
<reference evidence="10 11" key="1">
    <citation type="journal article" date="2007" name="Proc. Natl. Acad. Sci. U.S.A.">
        <title>Nucleomorph genome of Hemiselmis andersenii reveals complete intron loss and compaction as a driver of protein structure and function.</title>
        <authorList>
            <person name="Lane C.E."/>
            <person name="van den Heuvel K."/>
            <person name="Kozera C."/>
            <person name="Curtis B.A."/>
            <person name="Parsons B.J."/>
            <person name="Bowman S."/>
            <person name="Archibald J.M."/>
        </authorList>
    </citation>
    <scope>NUCLEOTIDE SEQUENCE [LARGE SCALE GENOMIC DNA]</scope>
    <source>
        <strain evidence="10 11">CCMP644</strain>
    </source>
</reference>
<dbReference type="SUPFAM" id="SSF55681">
    <property type="entry name" value="Class II aaRS and biotin synthetases"/>
    <property type="match status" value="1"/>
</dbReference>
<dbReference type="Proteomes" id="UP000243127">
    <property type="component" value="Nucleomorph 3"/>
</dbReference>
<dbReference type="Gene3D" id="1.10.287.40">
    <property type="entry name" value="Serine-tRNA synthetase, tRNA binding domain"/>
    <property type="match status" value="1"/>
</dbReference>
<feature type="binding site" evidence="7">
    <location>
        <position position="233"/>
    </location>
    <ligand>
        <name>L-serine</name>
        <dbReference type="ChEBI" id="CHEBI:33384"/>
    </ligand>
</feature>
<geneLocation type="nucleomorph" evidence="10"/>
<feature type="binding site" evidence="7">
    <location>
        <position position="388"/>
    </location>
    <ligand>
        <name>L-serine</name>
        <dbReference type="ChEBI" id="CHEBI:33384"/>
    </ligand>
</feature>
<evidence type="ECO:0000256" key="6">
    <source>
        <dbReference type="ARBA" id="ARBA00031113"/>
    </source>
</evidence>
<evidence type="ECO:0000313" key="11">
    <source>
        <dbReference type="Proteomes" id="UP000243127"/>
    </source>
</evidence>
<dbReference type="SUPFAM" id="SSF46589">
    <property type="entry name" value="tRNA-binding arm"/>
    <property type="match status" value="1"/>
</dbReference>
<gene>
    <name evidence="10" type="ORF">HAN_3g399</name>
</gene>
<evidence type="ECO:0000256" key="7">
    <source>
        <dbReference type="PIRSR" id="PIRSR001529-1"/>
    </source>
</evidence>
<dbReference type="PROSITE" id="PS50862">
    <property type="entry name" value="AA_TRNA_LIGASE_II"/>
    <property type="match status" value="1"/>
</dbReference>
<dbReference type="InterPro" id="IPR010978">
    <property type="entry name" value="tRNA-bd_arm"/>
</dbReference>
<dbReference type="NCBIfam" id="TIGR00414">
    <property type="entry name" value="serS"/>
    <property type="match status" value="1"/>
</dbReference>
<organism evidence="10 11">
    <name type="scientific">Hemiselmis andersenii</name>
    <name type="common">Cryptophyte alga</name>
    <dbReference type="NCBI Taxonomy" id="464988"/>
    <lineage>
        <taxon>Eukaryota</taxon>
        <taxon>Cryptophyceae</taxon>
        <taxon>Cryptomonadales</taxon>
        <taxon>Hemiselmidaceae</taxon>
        <taxon>Hemiselmis</taxon>
    </lineage>
</organism>
<feature type="binding site" evidence="8">
    <location>
        <begin position="264"/>
        <end position="266"/>
    </location>
    <ligand>
        <name>ATP</name>
        <dbReference type="ChEBI" id="CHEBI:30616"/>
    </ligand>
</feature>
<feature type="binding site" evidence="7">
    <location>
        <position position="264"/>
    </location>
    <ligand>
        <name>L-serine</name>
        <dbReference type="ChEBI" id="CHEBI:33384"/>
    </ligand>
</feature>
<dbReference type="GeneID" id="5739472"/>
<dbReference type="GO" id="GO:0005524">
    <property type="term" value="F:ATP binding"/>
    <property type="evidence" value="ECO:0007669"/>
    <property type="project" value="UniProtKB-KW"/>
</dbReference>
<evidence type="ECO:0000256" key="2">
    <source>
        <dbReference type="ARBA" id="ARBA00022598"/>
    </source>
</evidence>
<evidence type="ECO:0000313" key="10">
    <source>
        <dbReference type="EMBL" id="ABW98209.1"/>
    </source>
</evidence>
<feature type="binding site" evidence="8">
    <location>
        <begin position="280"/>
        <end position="283"/>
    </location>
    <ligand>
        <name>ATP</name>
        <dbReference type="ChEBI" id="CHEBI:30616"/>
    </ligand>
</feature>
<sequence>MEIKSFRLGENIFPDIFRGSQKRRNKDKSVIDQSIILDIYWKKTKYKFDFSKKFLNHTSRLIGKFQNIKKLFLFPKLIFLKKKILGLEKIYQIFQEKKTETTSLIGNLIHTSVSLGKNAKLVCLKIQKNFSRSKRYVIKYNHVELLKLIGAVDYDRGIKTSGNRGYFLKGIGLLLNNALIRYGLDFLVKRNFIALQTPFFMNKNLLSKCSQLEDFKEQLYGLNQGEDKFLIATSEQPISVFHLDETIENGKFPLKYVGFSSCFRKESGSHGKDTSGLFRVHQFEKVEQFILCSSDYLESWVFFNEMLENVKFFYSSINIPFKFLNIASNSLNNTASKKIDLLGFFPKSNTFRELVSCSNCTSYQSKKINIKVKPSQKNPGNNYPHMLNSTLCATTRVICCILENFQTESGIIIPSILRNYVGISFVPF</sequence>
<keyword evidence="3" id="KW-0547">Nucleotide-binding</keyword>
<evidence type="ECO:0000256" key="4">
    <source>
        <dbReference type="ARBA" id="ARBA00022840"/>
    </source>
</evidence>
<feature type="site" description="Important for serine binding" evidence="7">
    <location>
        <position position="390"/>
    </location>
</feature>
<dbReference type="PIRSF" id="PIRSF001529">
    <property type="entry name" value="Ser-tRNA-synth_IIa"/>
    <property type="match status" value="1"/>
</dbReference>
<dbReference type="PANTHER" id="PTHR11778">
    <property type="entry name" value="SERYL-TRNA SYNTHETASE"/>
    <property type="match status" value="1"/>
</dbReference>
<name>A9BL26_HEMAN</name>
<feature type="binding site" evidence="8">
    <location>
        <begin position="353"/>
        <end position="356"/>
    </location>
    <ligand>
        <name>ATP</name>
        <dbReference type="ChEBI" id="CHEBI:30616"/>
    </ligand>
</feature>
<feature type="domain" description="Aminoacyl-transfer RNA synthetases class-II family profile" evidence="9">
    <location>
        <begin position="141"/>
        <end position="414"/>
    </location>
</feature>
<accession>A9BL26</accession>
<evidence type="ECO:0000256" key="3">
    <source>
        <dbReference type="ARBA" id="ARBA00022741"/>
    </source>
</evidence>
<evidence type="ECO:0000256" key="8">
    <source>
        <dbReference type="PIRSR" id="PIRSR001529-2"/>
    </source>
</evidence>
<dbReference type="InterPro" id="IPR006195">
    <property type="entry name" value="aa-tRNA-synth_II"/>
</dbReference>
<dbReference type="PRINTS" id="PR00981">
    <property type="entry name" value="TRNASYNTHSER"/>
</dbReference>
<dbReference type="InterPro" id="IPR045864">
    <property type="entry name" value="aa-tRNA-synth_II/BPL/LPL"/>
</dbReference>
<evidence type="ECO:0000259" key="9">
    <source>
        <dbReference type="PROSITE" id="PS50862"/>
    </source>
</evidence>
<dbReference type="GO" id="GO:0004828">
    <property type="term" value="F:serine-tRNA ligase activity"/>
    <property type="evidence" value="ECO:0007669"/>
    <property type="project" value="UniProtKB-EC"/>
</dbReference>
<dbReference type="EMBL" id="CP000883">
    <property type="protein sequence ID" value="ABW98209.1"/>
    <property type="molecule type" value="Genomic_DNA"/>
</dbReference>
<feature type="binding site" evidence="7">
    <location>
        <position position="287"/>
    </location>
    <ligand>
        <name>L-serine</name>
        <dbReference type="ChEBI" id="CHEBI:33384"/>
    </ligand>
</feature>
<dbReference type="InterPro" id="IPR042103">
    <property type="entry name" value="SerRS_1_N_sf"/>
</dbReference>
<keyword evidence="4 8" id="KW-0067">ATP-binding</keyword>